<keyword evidence="2" id="KW-1185">Reference proteome</keyword>
<evidence type="ECO:0000313" key="2">
    <source>
        <dbReference type="Proteomes" id="UP000053097"/>
    </source>
</evidence>
<dbReference type="EMBL" id="KK107348">
    <property type="protein sequence ID" value="EZA52197.1"/>
    <property type="molecule type" value="Genomic_DNA"/>
</dbReference>
<reference evidence="1 2" key="1">
    <citation type="journal article" date="2014" name="Curr. Biol.">
        <title>The genome of the clonal raider ant Cerapachys biroi.</title>
        <authorList>
            <person name="Oxley P.R."/>
            <person name="Ji L."/>
            <person name="Fetter-Pruneda I."/>
            <person name="McKenzie S.K."/>
            <person name="Li C."/>
            <person name="Hu H."/>
            <person name="Zhang G."/>
            <person name="Kronauer D.J."/>
        </authorList>
    </citation>
    <scope>NUCLEOTIDE SEQUENCE [LARGE SCALE GENOMIC DNA]</scope>
</reference>
<evidence type="ECO:0000313" key="1">
    <source>
        <dbReference type="EMBL" id="EZA52197.1"/>
    </source>
</evidence>
<protein>
    <submittedName>
        <fullName evidence="1">Uncharacterized protein</fullName>
    </submittedName>
</protein>
<dbReference type="Proteomes" id="UP000053097">
    <property type="component" value="Unassembled WGS sequence"/>
</dbReference>
<proteinExistence type="predicted"/>
<dbReference type="AlphaFoldDB" id="A0A026W7X0"/>
<organism evidence="1 2">
    <name type="scientific">Ooceraea biroi</name>
    <name type="common">Clonal raider ant</name>
    <name type="synonym">Cerapachys biroi</name>
    <dbReference type="NCBI Taxonomy" id="2015173"/>
    <lineage>
        <taxon>Eukaryota</taxon>
        <taxon>Metazoa</taxon>
        <taxon>Ecdysozoa</taxon>
        <taxon>Arthropoda</taxon>
        <taxon>Hexapoda</taxon>
        <taxon>Insecta</taxon>
        <taxon>Pterygota</taxon>
        <taxon>Neoptera</taxon>
        <taxon>Endopterygota</taxon>
        <taxon>Hymenoptera</taxon>
        <taxon>Apocrita</taxon>
        <taxon>Aculeata</taxon>
        <taxon>Formicoidea</taxon>
        <taxon>Formicidae</taxon>
        <taxon>Dorylinae</taxon>
        <taxon>Ooceraea</taxon>
    </lineage>
</organism>
<accession>A0A026W7X0</accession>
<gene>
    <name evidence="1" type="ORF">X777_08710</name>
</gene>
<sequence>MRWPDLPRTERAPREPYTKRSRKFSLRLVSLQIHNIPNTVAPKPAPTPGFKLKRGKLIQSSKFIGWKSSRHERASSLQQSCLVGLTLSYLLLNTRLAKPGHTSDYPSLSTSTSIQTHSRRKLSWRDLGSEAKTRAFLPRKYGSEGVPRATPTTASRHLPEDIRRKAKENPRKNLARSRKPGGITGWLGIMGILKLDYQSLERLISSLNLSLFTFKIMIQYQLYTNKPRNEAIAEI</sequence>
<name>A0A026W7X0_OOCBI</name>